<evidence type="ECO:0000259" key="25">
    <source>
        <dbReference type="PROSITE" id="PS50146"/>
    </source>
</evidence>
<evidence type="ECO:0000256" key="2">
    <source>
        <dbReference type="ARBA" id="ARBA00004496"/>
    </source>
</evidence>
<dbReference type="InterPro" id="IPR017438">
    <property type="entry name" value="ATP-NAD_kinase_N"/>
</dbReference>
<feature type="domain" description="Phorbol-ester/DAG-type" evidence="24">
    <location>
        <begin position="130"/>
        <end position="180"/>
    </location>
</feature>
<dbReference type="SMART" id="SM00233">
    <property type="entry name" value="PH"/>
    <property type="match status" value="1"/>
</dbReference>
<evidence type="ECO:0000256" key="6">
    <source>
        <dbReference type="ARBA" id="ARBA00022490"/>
    </source>
</evidence>
<dbReference type="SUPFAM" id="SSF111331">
    <property type="entry name" value="NAD kinase/diacylglycerol kinase-like"/>
    <property type="match status" value="1"/>
</dbReference>
<dbReference type="SMART" id="SM00046">
    <property type="entry name" value="DAGKc"/>
    <property type="match status" value="1"/>
</dbReference>
<dbReference type="Pfam" id="PF00169">
    <property type="entry name" value="PH"/>
    <property type="match status" value="1"/>
</dbReference>
<dbReference type="AlphaFoldDB" id="A0AAQ5YH80"/>
<dbReference type="FunFam" id="3.30.60.20:FF:000002">
    <property type="entry name" value="Diacylglycerol kinase"/>
    <property type="match status" value="1"/>
</dbReference>
<evidence type="ECO:0000256" key="22">
    <source>
        <dbReference type="SAM" id="MobiDB-lite"/>
    </source>
</evidence>
<comment type="subcellular location">
    <subcellularLocation>
        <location evidence="1">Cell membrane</location>
    </subcellularLocation>
    <subcellularLocation>
        <location evidence="2">Cytoplasm</location>
    </subcellularLocation>
</comment>
<dbReference type="GO" id="GO:0005737">
    <property type="term" value="C:cytoplasm"/>
    <property type="evidence" value="ECO:0007669"/>
    <property type="project" value="UniProtKB-SubCell"/>
</dbReference>
<keyword evidence="17" id="KW-0472">Membrane</keyword>
<dbReference type="GO" id="GO:0005524">
    <property type="term" value="F:ATP binding"/>
    <property type="evidence" value="ECO:0007669"/>
    <property type="project" value="UniProtKB-KW"/>
</dbReference>
<dbReference type="GO" id="GO:0004143">
    <property type="term" value="F:ATP-dependent diacylglycerol kinase activity"/>
    <property type="evidence" value="ECO:0007669"/>
    <property type="project" value="UniProtKB-EC"/>
</dbReference>
<evidence type="ECO:0000256" key="17">
    <source>
        <dbReference type="ARBA" id="ARBA00023136"/>
    </source>
</evidence>
<dbReference type="PANTHER" id="PTHR11255">
    <property type="entry name" value="DIACYLGLYCEROL KINASE"/>
    <property type="match status" value="1"/>
</dbReference>
<dbReference type="FunFam" id="2.60.200.40:FF:000001">
    <property type="entry name" value="Diacylglycerol kinase"/>
    <property type="match status" value="1"/>
</dbReference>
<dbReference type="InterPro" id="IPR002219">
    <property type="entry name" value="PKC_DAG/PE"/>
</dbReference>
<evidence type="ECO:0000256" key="7">
    <source>
        <dbReference type="ARBA" id="ARBA00022553"/>
    </source>
</evidence>
<evidence type="ECO:0000259" key="24">
    <source>
        <dbReference type="PROSITE" id="PS50081"/>
    </source>
</evidence>
<dbReference type="SMART" id="SM00045">
    <property type="entry name" value="DAGKa"/>
    <property type="match status" value="1"/>
</dbReference>
<dbReference type="GO" id="GO:0008270">
    <property type="term" value="F:zinc ion binding"/>
    <property type="evidence" value="ECO:0007669"/>
    <property type="project" value="UniProtKB-KW"/>
</dbReference>
<evidence type="ECO:0000256" key="18">
    <source>
        <dbReference type="ARBA" id="ARBA00023371"/>
    </source>
</evidence>
<keyword evidence="14" id="KW-0862">Zinc</keyword>
<keyword evidence="16" id="KW-0443">Lipid metabolism</keyword>
<dbReference type="Ensembl" id="ENSAOCT00000081833.1">
    <property type="protein sequence ID" value="ENSAOCP00000052219.1"/>
    <property type="gene ID" value="ENSAOCG00000016223.2"/>
</dbReference>
<dbReference type="InterPro" id="IPR011993">
    <property type="entry name" value="PH-like_dom_sf"/>
</dbReference>
<evidence type="ECO:0000256" key="11">
    <source>
        <dbReference type="ARBA" id="ARBA00022741"/>
    </source>
</evidence>
<dbReference type="Gene3D" id="3.30.60.20">
    <property type="match status" value="2"/>
</dbReference>
<dbReference type="FunFam" id="3.30.60.20:FF:000029">
    <property type="entry name" value="Diacylglycerol kinase"/>
    <property type="match status" value="1"/>
</dbReference>
<dbReference type="InterPro" id="IPR000756">
    <property type="entry name" value="Diacylglycerol_kin_accessory"/>
</dbReference>
<dbReference type="Pfam" id="PF00130">
    <property type="entry name" value="C1_1"/>
    <property type="match status" value="2"/>
</dbReference>
<evidence type="ECO:0000313" key="26">
    <source>
        <dbReference type="Ensembl" id="ENSAOCP00000052219.1"/>
    </source>
</evidence>
<evidence type="ECO:0000259" key="23">
    <source>
        <dbReference type="PROSITE" id="PS50003"/>
    </source>
</evidence>
<dbReference type="GO" id="GO:0046486">
    <property type="term" value="P:glycerolipid metabolic process"/>
    <property type="evidence" value="ECO:0007669"/>
    <property type="project" value="UniProtKB-ARBA"/>
</dbReference>
<dbReference type="InterPro" id="IPR001849">
    <property type="entry name" value="PH_domain"/>
</dbReference>
<feature type="region of interest" description="Disordered" evidence="22">
    <location>
        <begin position="554"/>
        <end position="577"/>
    </location>
</feature>
<evidence type="ECO:0000256" key="13">
    <source>
        <dbReference type="ARBA" id="ARBA00022777"/>
    </source>
</evidence>
<keyword evidence="11 21" id="KW-0547">Nucleotide-binding</keyword>
<proteinExistence type="inferred from homology"/>
<accession>A0AAQ5YH80</accession>
<comment type="catalytic activity">
    <reaction evidence="19">
        <text>a 1,2-diacyl-sn-glycerol + ATP = a 1,2-diacyl-sn-glycero-3-phosphate + ADP + H(+)</text>
        <dbReference type="Rhea" id="RHEA:10272"/>
        <dbReference type="ChEBI" id="CHEBI:15378"/>
        <dbReference type="ChEBI" id="CHEBI:17815"/>
        <dbReference type="ChEBI" id="CHEBI:30616"/>
        <dbReference type="ChEBI" id="CHEBI:58608"/>
        <dbReference type="ChEBI" id="CHEBI:456216"/>
        <dbReference type="EC" id="2.7.1.107"/>
    </reaction>
    <physiologicalReaction direction="left-to-right" evidence="19">
        <dbReference type="Rhea" id="RHEA:10273"/>
    </physiologicalReaction>
</comment>
<evidence type="ECO:0000256" key="1">
    <source>
        <dbReference type="ARBA" id="ARBA00004236"/>
    </source>
</evidence>
<dbReference type="PROSITE" id="PS00479">
    <property type="entry name" value="ZF_DAG_PE_1"/>
    <property type="match status" value="2"/>
</dbReference>
<keyword evidence="15 21" id="KW-0067">ATP-binding</keyword>
<dbReference type="SUPFAM" id="SSF50729">
    <property type="entry name" value="PH domain-like"/>
    <property type="match status" value="1"/>
</dbReference>
<evidence type="ECO:0000313" key="27">
    <source>
        <dbReference type="Proteomes" id="UP001501940"/>
    </source>
</evidence>
<evidence type="ECO:0000256" key="5">
    <source>
        <dbReference type="ARBA" id="ARBA00022475"/>
    </source>
</evidence>
<dbReference type="PROSITE" id="PS50003">
    <property type="entry name" value="PH_DOMAIN"/>
    <property type="match status" value="1"/>
</dbReference>
<dbReference type="GO" id="GO:0007200">
    <property type="term" value="P:phospholipase C-activating G protein-coupled receptor signaling pathway"/>
    <property type="evidence" value="ECO:0007669"/>
    <property type="project" value="InterPro"/>
</dbReference>
<evidence type="ECO:0000256" key="10">
    <source>
        <dbReference type="ARBA" id="ARBA00022737"/>
    </source>
</evidence>
<keyword evidence="5" id="KW-1003">Cell membrane</keyword>
<keyword evidence="12" id="KW-0863">Zinc-finger</keyword>
<dbReference type="Gene3D" id="2.30.29.30">
    <property type="entry name" value="Pleckstrin-homology domain (PH domain)/Phosphotyrosine-binding domain (PTB)"/>
    <property type="match status" value="1"/>
</dbReference>
<dbReference type="EC" id="2.7.1.107" evidence="21"/>
<comment type="catalytic activity">
    <reaction evidence="18">
        <text>1,2-di-(9Z-octadecenoyl)-sn-glycerol + ATP = 1,2-di-(9Z-octadecenoyl)-sn-glycero-3-phosphate + ADP + H(+)</text>
        <dbReference type="Rhea" id="RHEA:40327"/>
        <dbReference type="ChEBI" id="CHEBI:15378"/>
        <dbReference type="ChEBI" id="CHEBI:30616"/>
        <dbReference type="ChEBI" id="CHEBI:52333"/>
        <dbReference type="ChEBI" id="CHEBI:74546"/>
        <dbReference type="ChEBI" id="CHEBI:456216"/>
    </reaction>
    <physiologicalReaction direction="left-to-right" evidence="18">
        <dbReference type="Rhea" id="RHEA:40328"/>
    </physiologicalReaction>
</comment>
<dbReference type="PANTHER" id="PTHR11255:SF33">
    <property type="entry name" value="DIACYLGLYCEROL KINASE KAPPA"/>
    <property type="match status" value="1"/>
</dbReference>
<keyword evidence="7" id="KW-0597">Phosphoprotein</keyword>
<dbReference type="PROSITE" id="PS50146">
    <property type="entry name" value="DAGK"/>
    <property type="match status" value="1"/>
</dbReference>
<evidence type="ECO:0000256" key="15">
    <source>
        <dbReference type="ARBA" id="ARBA00022840"/>
    </source>
</evidence>
<reference evidence="26 27" key="1">
    <citation type="submission" date="2022-01" db="EMBL/GenBank/DDBJ databases">
        <title>A chromosome-scale genome assembly of the false clownfish, Amphiprion ocellaris.</title>
        <authorList>
            <person name="Ryu T."/>
        </authorList>
    </citation>
    <scope>NUCLEOTIDE SEQUENCE [LARGE SCALE GENOMIC DNA]</scope>
</reference>
<evidence type="ECO:0000256" key="4">
    <source>
        <dbReference type="ARBA" id="ARBA00009280"/>
    </source>
</evidence>
<keyword evidence="13 21" id="KW-0418">Kinase</keyword>
<evidence type="ECO:0000256" key="12">
    <source>
        <dbReference type="ARBA" id="ARBA00022771"/>
    </source>
</evidence>
<dbReference type="Gene3D" id="3.40.50.10330">
    <property type="entry name" value="Probable inorganic polyphosphate/atp-NAD kinase, domain 1"/>
    <property type="match status" value="1"/>
</dbReference>
<dbReference type="SMART" id="SM00109">
    <property type="entry name" value="C1"/>
    <property type="match status" value="2"/>
</dbReference>
<feature type="domain" description="PH" evidence="23">
    <location>
        <begin position="20"/>
        <end position="113"/>
    </location>
</feature>
<dbReference type="CDD" id="cd13274">
    <property type="entry name" value="PH_DGK_type2"/>
    <property type="match status" value="1"/>
</dbReference>
<feature type="compositionally biased region" description="Gly residues" evidence="22">
    <location>
        <begin position="507"/>
        <end position="517"/>
    </location>
</feature>
<dbReference type="InterPro" id="IPR046349">
    <property type="entry name" value="C1-like_sf"/>
</dbReference>
<dbReference type="InterPro" id="IPR016064">
    <property type="entry name" value="NAD/diacylglycerol_kinase_sf"/>
</dbReference>
<dbReference type="FunFam" id="3.40.50.10330:FF:000001">
    <property type="entry name" value="Diacylglycerol kinase"/>
    <property type="match status" value="1"/>
</dbReference>
<protein>
    <recommendedName>
        <fullName evidence="21">Diacylglycerol kinase</fullName>
        <shortName evidence="21">DAG kinase</shortName>
        <ecNumber evidence="21">2.7.1.107</ecNumber>
    </recommendedName>
</protein>
<dbReference type="PROSITE" id="PS50081">
    <property type="entry name" value="ZF_DAG_PE_2"/>
    <property type="match status" value="2"/>
</dbReference>
<dbReference type="Pfam" id="PF00781">
    <property type="entry name" value="DAGK_cat"/>
    <property type="match status" value="1"/>
</dbReference>
<dbReference type="InterPro" id="IPR037607">
    <property type="entry name" value="DGK"/>
</dbReference>
<evidence type="ECO:0000256" key="14">
    <source>
        <dbReference type="ARBA" id="ARBA00022833"/>
    </source>
</evidence>
<keyword evidence="8 21" id="KW-0808">Transferase</keyword>
<keyword evidence="10" id="KW-0677">Repeat</keyword>
<dbReference type="Proteomes" id="UP001501940">
    <property type="component" value="Chromosome 23"/>
</dbReference>
<organism evidence="26 27">
    <name type="scientific">Amphiprion ocellaris</name>
    <name type="common">Clown anemonefish</name>
    <dbReference type="NCBI Taxonomy" id="80972"/>
    <lineage>
        <taxon>Eukaryota</taxon>
        <taxon>Metazoa</taxon>
        <taxon>Chordata</taxon>
        <taxon>Craniata</taxon>
        <taxon>Vertebrata</taxon>
        <taxon>Euteleostomi</taxon>
        <taxon>Actinopterygii</taxon>
        <taxon>Neopterygii</taxon>
        <taxon>Teleostei</taxon>
        <taxon>Neoteleostei</taxon>
        <taxon>Acanthomorphata</taxon>
        <taxon>Ovalentaria</taxon>
        <taxon>Pomacentridae</taxon>
        <taxon>Amphiprion</taxon>
    </lineage>
</organism>
<reference evidence="26" key="3">
    <citation type="submission" date="2025-09" db="UniProtKB">
        <authorList>
            <consortium name="Ensembl"/>
        </authorList>
    </citation>
    <scope>IDENTIFICATION</scope>
</reference>
<reference evidence="26" key="2">
    <citation type="submission" date="2025-08" db="UniProtKB">
        <authorList>
            <consortium name="Ensembl"/>
        </authorList>
    </citation>
    <scope>IDENTIFICATION</scope>
</reference>
<evidence type="ECO:0000256" key="9">
    <source>
        <dbReference type="ARBA" id="ARBA00022723"/>
    </source>
</evidence>
<comment type="pathway">
    <text evidence="20">Glycerolipid metabolism.</text>
</comment>
<evidence type="ECO:0000256" key="19">
    <source>
        <dbReference type="ARBA" id="ARBA00023411"/>
    </source>
</evidence>
<feature type="compositionally biased region" description="Low complexity" evidence="22">
    <location>
        <begin position="497"/>
        <end position="506"/>
    </location>
</feature>
<sequence length="827" mass="92981">MTTKRYKTPKKDTKQLQRYNNYKEGILLKQTSSFQRWKRRYFKLRGRTLYYAKDCKSLIFDEVDLSDASVAETSTKNINNSFTVITPFRKLMLCAESRKEMEDWITALKSVQKWETYEASQFNMEHFSGMHNWYACSHARPTFCNVCREALPGVTSHGLSCEVCKFKAHKRCAVRSTNNCKWTTLASIGNDIIEDEEGVSMPHQWLEGNLPVSAKCVVCDKNCGSVRRLQDWRCLWCKAIVHSSCKEQMGKVCPLGQYRVSIIPPTALNSIDSDGFWKATSASCSSPLLVLVNSKSGDNQGVKFLRKFKQLLNPAQVFDLMNGGPELGLRLFQKFVTFRILVCGGDGSVGWVLSELDKLNLHKQCQLGVLPLGTGNDLARVLGWGGLCDDDAQLLQILEKLERKSFFVFQVHITQYADSVASHLAKILDSDKHSDVISSAKFLCGTVNDFVAEVGKAYERATENKEEADAMAKKCALLNEKLDSLVKALSEEVVPAGSVPSQESGGSSPGESGGESGSEGKTYRSKEQLMLRANSLKKALRQIIEQAEKVVDEQNRHTQVQRMSSSSSIKRENSEELKDAEPRKTLFDQREFAYMLCVCRQCSEKCVMNNYFGIGLDAKISLEFNNKRDEHPKKCSSRTKNMMWYGVLGTKELVQKTYKNLEQRVQLECDGVPMSLPSLQGLAVLNIPSYAGGINFWGGTKEDNNFGAPSFDDKKLEVVAVFGSMQMAMSRVINLQHHRIAQCRQVKITILGEEGVPVQVDGEAWIQPPGIVQIVHKNRAQMLTRDRVRPDSNLNNILRGCVSVQHLFIFTNTLKKLRESQSQCLAR</sequence>
<keyword evidence="27" id="KW-1185">Reference proteome</keyword>
<evidence type="ECO:0000256" key="16">
    <source>
        <dbReference type="ARBA" id="ARBA00023098"/>
    </source>
</evidence>
<dbReference type="GO" id="GO:0005886">
    <property type="term" value="C:plasma membrane"/>
    <property type="evidence" value="ECO:0007669"/>
    <property type="project" value="UniProtKB-SubCell"/>
</dbReference>
<keyword evidence="9" id="KW-0479">Metal-binding</keyword>
<dbReference type="Gene3D" id="2.60.200.40">
    <property type="match status" value="1"/>
</dbReference>
<evidence type="ECO:0000256" key="21">
    <source>
        <dbReference type="RuleBase" id="RU361128"/>
    </source>
</evidence>
<dbReference type="Pfam" id="PF00609">
    <property type="entry name" value="DAGK_acc"/>
    <property type="match status" value="1"/>
</dbReference>
<dbReference type="InterPro" id="IPR001206">
    <property type="entry name" value="Diacylglycerol_kinase_cat_dom"/>
</dbReference>
<name>A0AAQ5YH80_AMPOC</name>
<dbReference type="GeneTree" id="ENSGT00940000164406"/>
<evidence type="ECO:0000256" key="3">
    <source>
        <dbReference type="ARBA" id="ARBA00005175"/>
    </source>
</evidence>
<evidence type="ECO:0000256" key="8">
    <source>
        <dbReference type="ARBA" id="ARBA00022679"/>
    </source>
</evidence>
<feature type="domain" description="Phorbol-ester/DAG-type" evidence="24">
    <location>
        <begin position="202"/>
        <end position="253"/>
    </location>
</feature>
<comment type="similarity">
    <text evidence="4 21">Belongs to the eukaryotic diacylglycerol kinase family.</text>
</comment>
<keyword evidence="6" id="KW-0963">Cytoplasm</keyword>
<dbReference type="SUPFAM" id="SSF57889">
    <property type="entry name" value="Cysteine-rich domain"/>
    <property type="match status" value="2"/>
</dbReference>
<evidence type="ECO:0000256" key="20">
    <source>
        <dbReference type="ARBA" id="ARBA00060536"/>
    </source>
</evidence>
<dbReference type="FunFam" id="2.30.29.30:FF:000060">
    <property type="entry name" value="Diacylglycerol kinase"/>
    <property type="match status" value="1"/>
</dbReference>
<feature type="region of interest" description="Disordered" evidence="22">
    <location>
        <begin position="495"/>
        <end position="525"/>
    </location>
</feature>
<comment type="pathway">
    <text evidence="3">Lipid metabolism; glycerolipid metabolism.</text>
</comment>
<feature type="domain" description="DAGKc" evidence="25">
    <location>
        <begin position="283"/>
        <end position="415"/>
    </location>
</feature>